<evidence type="ECO:0000256" key="1">
    <source>
        <dbReference type="SAM" id="MobiDB-lite"/>
    </source>
</evidence>
<protein>
    <submittedName>
        <fullName evidence="2">Uncharacterized protein</fullName>
    </submittedName>
</protein>
<sequence>KHFINKNKSTFLFADARKLTTNGSIGHNSNDDTTSNSINCVE</sequence>
<proteinExistence type="predicted"/>
<accession>A0A820DX82</accession>
<comment type="caution">
    <text evidence="2">The sequence shown here is derived from an EMBL/GenBank/DDBJ whole genome shotgun (WGS) entry which is preliminary data.</text>
</comment>
<dbReference type="AlphaFoldDB" id="A0A820DX82"/>
<evidence type="ECO:0000313" key="3">
    <source>
        <dbReference type="Proteomes" id="UP000663836"/>
    </source>
</evidence>
<dbReference type="Proteomes" id="UP000663836">
    <property type="component" value="Unassembled WGS sequence"/>
</dbReference>
<feature type="region of interest" description="Disordered" evidence="1">
    <location>
        <begin position="21"/>
        <end position="42"/>
    </location>
</feature>
<feature type="non-terminal residue" evidence="2">
    <location>
        <position position="1"/>
    </location>
</feature>
<name>A0A820DX82_9BILA</name>
<reference evidence="2" key="1">
    <citation type="submission" date="2021-02" db="EMBL/GenBank/DDBJ databases">
        <authorList>
            <person name="Nowell W R."/>
        </authorList>
    </citation>
    <scope>NUCLEOTIDE SEQUENCE</scope>
</reference>
<evidence type="ECO:0000313" key="2">
    <source>
        <dbReference type="EMBL" id="CAF4239019.1"/>
    </source>
</evidence>
<organism evidence="2 3">
    <name type="scientific">Rotaria sordida</name>
    <dbReference type="NCBI Taxonomy" id="392033"/>
    <lineage>
        <taxon>Eukaryota</taxon>
        <taxon>Metazoa</taxon>
        <taxon>Spiralia</taxon>
        <taxon>Gnathifera</taxon>
        <taxon>Rotifera</taxon>
        <taxon>Eurotatoria</taxon>
        <taxon>Bdelloidea</taxon>
        <taxon>Philodinida</taxon>
        <taxon>Philodinidae</taxon>
        <taxon>Rotaria</taxon>
    </lineage>
</organism>
<dbReference type="EMBL" id="CAJOBD010020166">
    <property type="protein sequence ID" value="CAF4239019.1"/>
    <property type="molecule type" value="Genomic_DNA"/>
</dbReference>
<feature type="compositionally biased region" description="Low complexity" evidence="1">
    <location>
        <begin position="31"/>
        <end position="42"/>
    </location>
</feature>
<gene>
    <name evidence="2" type="ORF">JBS370_LOCUS38225</name>
</gene>